<dbReference type="RefSeq" id="WP_310245571.1">
    <property type="nucleotide sequence ID" value="NZ_JAVDXX010000001.1"/>
</dbReference>
<comment type="caution">
    <text evidence="4">The sequence shown here is derived from an EMBL/GenBank/DDBJ whole genome shotgun (WGS) entry which is preliminary data.</text>
</comment>
<dbReference type="InterPro" id="IPR011055">
    <property type="entry name" value="Dup_hybrid_motif"/>
</dbReference>
<proteinExistence type="predicted"/>
<evidence type="ECO:0000313" key="5">
    <source>
        <dbReference type="Proteomes" id="UP001180715"/>
    </source>
</evidence>
<dbReference type="Proteomes" id="UP001180715">
    <property type="component" value="Unassembled WGS sequence"/>
</dbReference>
<accession>A0ABU1YXB4</accession>
<reference evidence="4" key="1">
    <citation type="submission" date="2023-07" db="EMBL/GenBank/DDBJ databases">
        <title>Sequencing the genomes of 1000 actinobacteria strains.</title>
        <authorList>
            <person name="Klenk H.-P."/>
        </authorList>
    </citation>
    <scope>NUCLEOTIDE SEQUENCE</scope>
    <source>
        <strain evidence="4">DSM 13068</strain>
    </source>
</reference>
<gene>
    <name evidence="4" type="ORF">J2S67_000273</name>
</gene>
<feature type="domain" description="M23ase beta-sheet core" evidence="3">
    <location>
        <begin position="249"/>
        <end position="342"/>
    </location>
</feature>
<organism evidence="4 5">
    <name type="scientific">Pseudoglutamicibacter albus</name>
    <dbReference type="NCBI Taxonomy" id="98671"/>
    <lineage>
        <taxon>Bacteria</taxon>
        <taxon>Bacillati</taxon>
        <taxon>Actinomycetota</taxon>
        <taxon>Actinomycetes</taxon>
        <taxon>Micrococcales</taxon>
        <taxon>Micrococcaceae</taxon>
        <taxon>Pseudoglutamicibacter</taxon>
    </lineage>
</organism>
<dbReference type="Gene3D" id="2.70.70.10">
    <property type="entry name" value="Glucose Permease (Domain IIA)"/>
    <property type="match status" value="1"/>
</dbReference>
<keyword evidence="5" id="KW-1185">Reference proteome</keyword>
<evidence type="ECO:0000256" key="1">
    <source>
        <dbReference type="ARBA" id="ARBA00022729"/>
    </source>
</evidence>
<dbReference type="Pfam" id="PF01551">
    <property type="entry name" value="Peptidase_M23"/>
    <property type="match status" value="1"/>
</dbReference>
<feature type="region of interest" description="Disordered" evidence="2">
    <location>
        <begin position="55"/>
        <end position="98"/>
    </location>
</feature>
<dbReference type="InterPro" id="IPR050570">
    <property type="entry name" value="Cell_wall_metabolism_enzyme"/>
</dbReference>
<dbReference type="PANTHER" id="PTHR21666">
    <property type="entry name" value="PEPTIDASE-RELATED"/>
    <property type="match status" value="1"/>
</dbReference>
<name>A0ABU1YXB4_9MICC</name>
<keyword evidence="1" id="KW-0732">Signal</keyword>
<evidence type="ECO:0000256" key="2">
    <source>
        <dbReference type="SAM" id="MobiDB-lite"/>
    </source>
</evidence>
<dbReference type="SUPFAM" id="SSF51261">
    <property type="entry name" value="Duplicated hybrid motif"/>
    <property type="match status" value="1"/>
</dbReference>
<dbReference type="GO" id="GO:0016787">
    <property type="term" value="F:hydrolase activity"/>
    <property type="evidence" value="ECO:0007669"/>
    <property type="project" value="UniProtKB-KW"/>
</dbReference>
<sequence>MKSNEARRFTGSSRYGFTPKRAALEAFEARALQAMFDAEAEAPRPVRAMAVTRVHSTPARNSSTPTRATSGAPKRVTPSTPERVAPGHLARPRGAVPAASNIRDFEPRSARRSKNARAARKLNDYSGAIGNIPQRAAVAAASAGLVALLVMPNHSAQKNSELSVERTAQTLPKVGDVTAPTVPQTFAHVQAQAVAPETLAEILEAAGGASNLTTEQRQGLLSHPVNPVRITSPFGNRPDPWGSGRIVGHVGQDYATSCGQPVYATGPGTVVQAESAGHSGMRVTIDHGYGLETAYSHNTSFKVKVGDKVDTGDVIALAGSTGNSTACHVHYEVIVDGEFTNPASWVGRPE</sequence>
<keyword evidence="4" id="KW-0378">Hydrolase</keyword>
<dbReference type="InterPro" id="IPR016047">
    <property type="entry name" value="M23ase_b-sheet_dom"/>
</dbReference>
<feature type="compositionally biased region" description="Polar residues" evidence="2">
    <location>
        <begin position="55"/>
        <end position="69"/>
    </location>
</feature>
<evidence type="ECO:0000313" key="4">
    <source>
        <dbReference type="EMBL" id="MDR7293005.1"/>
    </source>
</evidence>
<protein>
    <submittedName>
        <fullName evidence="4">Murein DD-endopeptidase MepM/ murein hydrolase activator NlpD</fullName>
    </submittedName>
</protein>
<evidence type="ECO:0000259" key="3">
    <source>
        <dbReference type="Pfam" id="PF01551"/>
    </source>
</evidence>
<dbReference type="PANTHER" id="PTHR21666:SF289">
    <property type="entry name" value="L-ALA--D-GLU ENDOPEPTIDASE"/>
    <property type="match status" value="1"/>
</dbReference>
<dbReference type="CDD" id="cd12797">
    <property type="entry name" value="M23_peptidase"/>
    <property type="match status" value="1"/>
</dbReference>
<dbReference type="EMBL" id="JAVDXX010000001">
    <property type="protein sequence ID" value="MDR7293005.1"/>
    <property type="molecule type" value="Genomic_DNA"/>
</dbReference>